<accession>A0A1Z4ES13</accession>
<dbReference type="Proteomes" id="UP000217954">
    <property type="component" value="Chromosome"/>
</dbReference>
<protein>
    <submittedName>
        <fullName evidence="1">Uncharacterized protein</fullName>
    </submittedName>
</protein>
<name>A0A1Z4ES13_9MYCO</name>
<dbReference type="AlphaFoldDB" id="A0A1Z4ES13"/>
<sequence>MARQYQKSALLVVHCCFVFETDSDFYPDETVTSLAIEVIDELRMKMLECLLVVQTLPDGADLNFADLANDILAAHRSTLEAYQAASIVHQGAELDDRWGNGLSRPKAIFARHNAAVRRGATKVTPMPALCDRLERHLYQLPRPDRTQTVAGQRPKCSAIVKTTGEDCTNSATYLGSGMFGAHCYSHATPAEREQYRIHHEENDARQARSHNDLRDLQRAVGEKIVAHWISTREQRTQWMHSVVAT</sequence>
<keyword evidence="2" id="KW-1185">Reference proteome</keyword>
<organism evidence="1 2">
    <name type="scientific">[Mycobacterium] stephanolepidis</name>
    <dbReference type="NCBI Taxonomy" id="1520670"/>
    <lineage>
        <taxon>Bacteria</taxon>
        <taxon>Bacillati</taxon>
        <taxon>Actinomycetota</taxon>
        <taxon>Actinomycetes</taxon>
        <taxon>Mycobacteriales</taxon>
        <taxon>Mycobacteriaceae</taxon>
        <taxon>Mycobacteroides</taxon>
    </lineage>
</organism>
<dbReference type="EMBL" id="AP018165">
    <property type="protein sequence ID" value="BAX95742.1"/>
    <property type="molecule type" value="Genomic_DNA"/>
</dbReference>
<evidence type="ECO:0000313" key="2">
    <source>
        <dbReference type="Proteomes" id="UP000217954"/>
    </source>
</evidence>
<gene>
    <name evidence="1" type="ORF">MSTE_00399</name>
</gene>
<dbReference type="KEGG" id="mste:MSTE_00399"/>
<reference evidence="1 2" key="2">
    <citation type="journal article" date="2017" name="Int. J. Syst. Evol. Microbiol.">
        <title>Mycobacterium stephanolepidis sp. nov., a rapidly growing species related to Mycobacterium chelonae, isolated from marine teleost fish, Stephanolepis cirrhifer.</title>
        <authorList>
            <person name="Fukano H."/>
            <person name="Wada S."/>
            <person name="Kurata O."/>
            <person name="Katayama K."/>
            <person name="Fujiwara N."/>
            <person name="Hoshino Y."/>
        </authorList>
    </citation>
    <scope>NUCLEOTIDE SEQUENCE [LARGE SCALE GENOMIC DNA]</scope>
    <source>
        <strain evidence="1 2">NJB0901</strain>
    </source>
</reference>
<reference evidence="2" key="1">
    <citation type="journal article" date="2017" name="Genome Announc.">
        <title>Complete Genome Sequence of Mycobacterium stephanolepidis.</title>
        <authorList>
            <person name="Fukano H."/>
            <person name="Yoshida M."/>
            <person name="Katayama Y."/>
            <person name="Omatsu T."/>
            <person name="Mizutani T."/>
            <person name="Kurata O."/>
            <person name="Wada S."/>
            <person name="Hoshino Y."/>
        </authorList>
    </citation>
    <scope>NUCLEOTIDE SEQUENCE [LARGE SCALE GENOMIC DNA]</scope>
    <source>
        <strain evidence="2">NJB0901</strain>
    </source>
</reference>
<proteinExistence type="predicted"/>
<evidence type="ECO:0000313" key="1">
    <source>
        <dbReference type="EMBL" id="BAX95742.1"/>
    </source>
</evidence>